<sequence length="246" mass="25834">MPTDAGTPKGGLGTIRNATLLMDLLAQAPYMHQLSDLAQRSGMTVPTVHRLLRSLVHAEYAEQDPTTSRYGLGRALTRLAVRQMENSPVLSALSPFLSSLRDQLDATVGVHVLVAGDAVCIDQVEATDRGPFRRPLHAGPALESAPGRLLAAHAPETTWQDVHAAAAPDTAAECAPLRAEWRAADHLVHRSAAPGALDEVAVPVRAVDGTVVAALSADLPSDADAARFVPLLTRTAVSGGRSIPHA</sequence>
<evidence type="ECO:0000259" key="3">
    <source>
        <dbReference type="PROSITE" id="PS51077"/>
    </source>
</evidence>
<dbReference type="InterPro" id="IPR029016">
    <property type="entry name" value="GAF-like_dom_sf"/>
</dbReference>
<name>A0ABN2WZX9_9MICO</name>
<dbReference type="Gene3D" id="1.10.10.10">
    <property type="entry name" value="Winged helix-like DNA-binding domain superfamily/Winged helix DNA-binding domain"/>
    <property type="match status" value="1"/>
</dbReference>
<keyword evidence="2" id="KW-0804">Transcription</keyword>
<keyword evidence="1" id="KW-0805">Transcription regulation</keyword>
<evidence type="ECO:0000256" key="2">
    <source>
        <dbReference type="ARBA" id="ARBA00023163"/>
    </source>
</evidence>
<evidence type="ECO:0000256" key="1">
    <source>
        <dbReference type="ARBA" id="ARBA00023015"/>
    </source>
</evidence>
<dbReference type="Gene3D" id="3.30.450.40">
    <property type="match status" value="1"/>
</dbReference>
<feature type="domain" description="HTH iclR-type" evidence="3">
    <location>
        <begin position="12"/>
        <end position="74"/>
    </location>
</feature>
<dbReference type="SUPFAM" id="SSF55781">
    <property type="entry name" value="GAF domain-like"/>
    <property type="match status" value="1"/>
</dbReference>
<comment type="caution">
    <text evidence="4">The sequence shown here is derived from an EMBL/GenBank/DDBJ whole genome shotgun (WGS) entry which is preliminary data.</text>
</comment>
<evidence type="ECO:0000313" key="5">
    <source>
        <dbReference type="Proteomes" id="UP001500984"/>
    </source>
</evidence>
<protein>
    <submittedName>
        <fullName evidence="4">IclR family transcriptional regulator</fullName>
    </submittedName>
</protein>
<keyword evidence="5" id="KW-1185">Reference proteome</keyword>
<dbReference type="PANTHER" id="PTHR30136">
    <property type="entry name" value="HELIX-TURN-HELIX TRANSCRIPTIONAL REGULATOR, ICLR FAMILY"/>
    <property type="match status" value="1"/>
</dbReference>
<reference evidence="4 5" key="1">
    <citation type="journal article" date="2019" name="Int. J. Syst. Evol. Microbiol.">
        <title>The Global Catalogue of Microorganisms (GCM) 10K type strain sequencing project: providing services to taxonomists for standard genome sequencing and annotation.</title>
        <authorList>
            <consortium name="The Broad Institute Genomics Platform"/>
            <consortium name="The Broad Institute Genome Sequencing Center for Infectious Disease"/>
            <person name="Wu L."/>
            <person name="Ma J."/>
        </authorList>
    </citation>
    <scope>NUCLEOTIDE SEQUENCE [LARGE SCALE GENOMIC DNA]</scope>
    <source>
        <strain evidence="4 5">JCM 15900</strain>
    </source>
</reference>
<gene>
    <name evidence="4" type="ORF">GCM10009823_23070</name>
</gene>
<dbReference type="InterPro" id="IPR036390">
    <property type="entry name" value="WH_DNA-bd_sf"/>
</dbReference>
<dbReference type="Pfam" id="PF09339">
    <property type="entry name" value="HTH_IclR"/>
    <property type="match status" value="1"/>
</dbReference>
<dbReference type="InterPro" id="IPR005471">
    <property type="entry name" value="Tscrpt_reg_IclR_N"/>
</dbReference>
<dbReference type="PANTHER" id="PTHR30136:SF35">
    <property type="entry name" value="HTH-TYPE TRANSCRIPTIONAL REGULATOR RV1719"/>
    <property type="match status" value="1"/>
</dbReference>
<dbReference type="RefSeq" id="WP_344337357.1">
    <property type="nucleotide sequence ID" value="NZ_BAAAPZ010000008.1"/>
</dbReference>
<dbReference type="InterPro" id="IPR050707">
    <property type="entry name" value="HTH_MetabolicPath_Reg"/>
</dbReference>
<dbReference type="Proteomes" id="UP001500984">
    <property type="component" value="Unassembled WGS sequence"/>
</dbReference>
<accession>A0ABN2WZX9</accession>
<evidence type="ECO:0000313" key="4">
    <source>
        <dbReference type="EMBL" id="GAA2100603.1"/>
    </source>
</evidence>
<dbReference type="SMART" id="SM00346">
    <property type="entry name" value="HTH_ICLR"/>
    <property type="match status" value="1"/>
</dbReference>
<dbReference type="EMBL" id="BAAAPZ010000008">
    <property type="protein sequence ID" value="GAA2100603.1"/>
    <property type="molecule type" value="Genomic_DNA"/>
</dbReference>
<organism evidence="4 5">
    <name type="scientific">Brevibacterium salitolerans</name>
    <dbReference type="NCBI Taxonomy" id="1403566"/>
    <lineage>
        <taxon>Bacteria</taxon>
        <taxon>Bacillati</taxon>
        <taxon>Actinomycetota</taxon>
        <taxon>Actinomycetes</taxon>
        <taxon>Micrococcales</taxon>
        <taxon>Brevibacteriaceae</taxon>
        <taxon>Brevibacterium</taxon>
    </lineage>
</organism>
<dbReference type="SUPFAM" id="SSF46785">
    <property type="entry name" value="Winged helix' DNA-binding domain"/>
    <property type="match status" value="1"/>
</dbReference>
<proteinExistence type="predicted"/>
<dbReference type="InterPro" id="IPR036388">
    <property type="entry name" value="WH-like_DNA-bd_sf"/>
</dbReference>
<dbReference type="PROSITE" id="PS51077">
    <property type="entry name" value="HTH_ICLR"/>
    <property type="match status" value="1"/>
</dbReference>